<dbReference type="Proteomes" id="UP001181355">
    <property type="component" value="Chromosome"/>
</dbReference>
<dbReference type="NCBIfam" id="TIGR03504">
    <property type="entry name" value="FimV_Cterm"/>
    <property type="match status" value="1"/>
</dbReference>
<dbReference type="InterPro" id="IPR020011">
    <property type="entry name" value="FimV_C"/>
</dbReference>
<keyword evidence="2" id="KW-1133">Transmembrane helix</keyword>
<feature type="signal peptide" evidence="3">
    <location>
        <begin position="1"/>
        <end position="30"/>
    </location>
</feature>
<evidence type="ECO:0000256" key="2">
    <source>
        <dbReference type="SAM" id="Phobius"/>
    </source>
</evidence>
<organism evidence="4 5">
    <name type="scientific">Undibacterium cyanobacteriorum</name>
    <dbReference type="NCBI Taxonomy" id="3073561"/>
    <lineage>
        <taxon>Bacteria</taxon>
        <taxon>Pseudomonadati</taxon>
        <taxon>Pseudomonadota</taxon>
        <taxon>Betaproteobacteria</taxon>
        <taxon>Burkholderiales</taxon>
        <taxon>Oxalobacteraceae</taxon>
        <taxon>Undibacterium</taxon>
    </lineage>
</organism>
<feature type="region of interest" description="Disordered" evidence="1">
    <location>
        <begin position="284"/>
        <end position="313"/>
    </location>
</feature>
<keyword evidence="3" id="KW-0732">Signal</keyword>
<evidence type="ECO:0000256" key="1">
    <source>
        <dbReference type="SAM" id="MobiDB-lite"/>
    </source>
</evidence>
<dbReference type="EMBL" id="CP133720">
    <property type="protein sequence ID" value="WMW81693.1"/>
    <property type="molecule type" value="Genomic_DNA"/>
</dbReference>
<evidence type="ECO:0000313" key="4">
    <source>
        <dbReference type="EMBL" id="WMW81693.1"/>
    </source>
</evidence>
<keyword evidence="2" id="KW-0472">Membrane</keyword>
<accession>A0ABY9RKE6</accession>
<feature type="region of interest" description="Disordered" evidence="1">
    <location>
        <begin position="226"/>
        <end position="260"/>
    </location>
</feature>
<feature type="compositionally biased region" description="Low complexity" evidence="1">
    <location>
        <begin position="300"/>
        <end position="312"/>
    </location>
</feature>
<protein>
    <submittedName>
        <fullName evidence="4">FimV/HubP family polar landmark protein</fullName>
    </submittedName>
</protein>
<feature type="chain" id="PRO_5045898464" evidence="3">
    <location>
        <begin position="31"/>
        <end position="806"/>
    </location>
</feature>
<evidence type="ECO:0000256" key="3">
    <source>
        <dbReference type="SAM" id="SignalP"/>
    </source>
</evidence>
<dbReference type="Gene3D" id="1.20.58.2200">
    <property type="match status" value="1"/>
</dbReference>
<feature type="region of interest" description="Disordered" evidence="1">
    <location>
        <begin position="63"/>
        <end position="84"/>
    </location>
</feature>
<reference evidence="4" key="1">
    <citation type="submission" date="2023-09" db="EMBL/GenBank/DDBJ databases">
        <title>Undibacterium sp. 20NA77.5 isolated from freshwater.</title>
        <authorList>
            <person name="Le V."/>
            <person name="Ko S.-R."/>
            <person name="Ahn C.-Y."/>
            <person name="Oh H.-M."/>
        </authorList>
    </citation>
    <scope>NUCLEOTIDE SEQUENCE</scope>
    <source>
        <strain evidence="4">20NA77.5</strain>
    </source>
</reference>
<feature type="compositionally biased region" description="Polar residues" evidence="1">
    <location>
        <begin position="231"/>
        <end position="243"/>
    </location>
</feature>
<gene>
    <name evidence="4" type="ORF">RF679_05285</name>
</gene>
<proteinExistence type="predicted"/>
<name>A0ABY9RKE6_9BURK</name>
<keyword evidence="5" id="KW-1185">Reference proteome</keyword>
<evidence type="ECO:0000313" key="5">
    <source>
        <dbReference type="Proteomes" id="UP001181355"/>
    </source>
</evidence>
<keyword evidence="2" id="KW-0812">Transmembrane</keyword>
<feature type="compositionally biased region" description="Basic and acidic residues" evidence="1">
    <location>
        <begin position="352"/>
        <end position="370"/>
    </location>
</feature>
<feature type="transmembrane region" description="Helical" evidence="2">
    <location>
        <begin position="128"/>
        <end position="149"/>
    </location>
</feature>
<sequence length="806" mass="89521">MKHTPPWLSATRLILTCILASLALSTSASGSGVGNAGNSHQDVDLRKDTYAGYDSNTTYEKSKFGEATQSNGGANPNTNARSPEQELKANQAQLRDALQKQMTTLLQENAEINRQRIQIMESGKQRLLWAQALVAIFVMSILAALAYFWHLHARNLVNRGMHAISNTLSNFQDSLLQFVDTSDLAAHSSVSSFALAQGPQDSNQQDIHKPDSSKLDMWKQEAKQEFRQEPSFVNQASQSNQTAPDIDTAERRRQALSAQRSTNISRDYFVEELEHYQLDQLDQHQASAPAKLEASKEAETSATTPTPVTPATKPDEFFAVKGYVDSWLRVYKPSEQAEDSIRLTPSDPLIELAKKESEKKPEKESEKKTEATAANDPAKAAEEVFRKVVETHTEQEDDSLAFDRDANKMQARSSSHKPLGYKLAKASTTNPSATIPQAMPTTPAASVAQTPNASLPQDTSIKEIEPFAMSKASDDDLVEAAKTYTPAPSKKKPSSPRELLSELDHCRANNDAEAYQRVYREIKKYFNLKLEPWEMPGAVEQKQLADFPHVINKILELWASDDIVAYLERLVGNSRINPRQGFDLAIFEKLEDLLTLARTADRPRDLQQLKKLDRAAFLFVPVSTPKVESFKAKESAPKSALQIDASLSYQHSERAKINHAKLEAMITPEFGALDDAMSATVNDGSNIATATTTSQDAVATNEMNIAPRLPEPSREARQIDADRNHGGQDDKFMLSPFEVRIKLAVAYTEMGDHEGAILLLEEVIQDAPLNQRKHAERLIREIEAKKSQQADHMISHAAQTTEPLVR</sequence>
<feature type="region of interest" description="Disordered" evidence="1">
    <location>
        <begin position="339"/>
        <end position="419"/>
    </location>
</feature>
<feature type="compositionally biased region" description="Basic and acidic residues" evidence="1">
    <location>
        <begin position="379"/>
        <end position="394"/>
    </location>
</feature>
<dbReference type="RefSeq" id="WP_309483171.1">
    <property type="nucleotide sequence ID" value="NZ_CP133720.1"/>
</dbReference>
<dbReference type="InterPro" id="IPR038440">
    <property type="entry name" value="FimV_C_sf"/>
</dbReference>
<feature type="compositionally biased region" description="Polar residues" evidence="1">
    <location>
        <begin position="67"/>
        <end position="84"/>
    </location>
</feature>